<dbReference type="PANTHER" id="PTHR47268">
    <property type="entry name" value="ACYLPHOSPHATASE"/>
    <property type="match status" value="1"/>
</dbReference>
<dbReference type="GO" id="GO:0003998">
    <property type="term" value="F:acylphosphatase activity"/>
    <property type="evidence" value="ECO:0007669"/>
    <property type="project" value="UniProtKB-EC"/>
</dbReference>
<dbReference type="PROSITE" id="PS51160">
    <property type="entry name" value="ACYLPHOSPHATASE_3"/>
    <property type="match status" value="1"/>
</dbReference>
<evidence type="ECO:0000259" key="7">
    <source>
        <dbReference type="PROSITE" id="PS51160"/>
    </source>
</evidence>
<gene>
    <name evidence="8" type="ORF">F1189_14945</name>
</gene>
<dbReference type="AlphaFoldDB" id="A0A5M6ISH5"/>
<keyword evidence="4 5" id="KW-0378">Hydrolase</keyword>
<dbReference type="EMBL" id="VWPK01000022">
    <property type="protein sequence ID" value="KAA5611253.1"/>
    <property type="molecule type" value="Genomic_DNA"/>
</dbReference>
<keyword evidence="9" id="KW-1185">Reference proteome</keyword>
<evidence type="ECO:0000256" key="5">
    <source>
        <dbReference type="RuleBase" id="RU000553"/>
    </source>
</evidence>
<dbReference type="PRINTS" id="PR00112">
    <property type="entry name" value="ACYLPHPHTASE"/>
</dbReference>
<dbReference type="RefSeq" id="WP_150041631.1">
    <property type="nucleotide sequence ID" value="NZ_OW485601.1"/>
</dbReference>
<name>A0A5M6ISH5_9PROT</name>
<dbReference type="PROSITE" id="PS00150">
    <property type="entry name" value="ACYLPHOSPHATASE_1"/>
    <property type="match status" value="1"/>
</dbReference>
<organism evidence="8 9">
    <name type="scientific">Rhodovastum atsumiense</name>
    <dbReference type="NCBI Taxonomy" id="504468"/>
    <lineage>
        <taxon>Bacteria</taxon>
        <taxon>Pseudomonadati</taxon>
        <taxon>Pseudomonadota</taxon>
        <taxon>Alphaproteobacteria</taxon>
        <taxon>Acetobacterales</taxon>
        <taxon>Acetobacteraceae</taxon>
        <taxon>Rhodovastum</taxon>
    </lineage>
</organism>
<dbReference type="Gene3D" id="3.30.70.100">
    <property type="match status" value="1"/>
</dbReference>
<dbReference type="PROSITE" id="PS00151">
    <property type="entry name" value="ACYLPHOSPHATASE_2"/>
    <property type="match status" value="1"/>
</dbReference>
<dbReference type="PANTHER" id="PTHR47268:SF4">
    <property type="entry name" value="ACYLPHOSPHATASE"/>
    <property type="match status" value="1"/>
</dbReference>
<dbReference type="Pfam" id="PF00708">
    <property type="entry name" value="Acylphosphatase"/>
    <property type="match status" value="1"/>
</dbReference>
<dbReference type="InterPro" id="IPR017968">
    <property type="entry name" value="Acylphosphatase_CS"/>
</dbReference>
<evidence type="ECO:0000313" key="8">
    <source>
        <dbReference type="EMBL" id="KAA5611253.1"/>
    </source>
</evidence>
<dbReference type="Proteomes" id="UP000325255">
    <property type="component" value="Unassembled WGS sequence"/>
</dbReference>
<comment type="caution">
    <text evidence="8">The sequence shown here is derived from an EMBL/GenBank/DDBJ whole genome shotgun (WGS) entry which is preliminary data.</text>
</comment>
<reference evidence="8 9" key="1">
    <citation type="submission" date="2019-09" db="EMBL/GenBank/DDBJ databases">
        <title>Genome sequence of Rhodovastum atsumiense, a diverse member of the Acetobacteraceae family of non-sulfur purple photosynthetic bacteria.</title>
        <authorList>
            <person name="Meyer T."/>
            <person name="Kyndt J."/>
        </authorList>
    </citation>
    <scope>NUCLEOTIDE SEQUENCE [LARGE SCALE GENOMIC DNA]</scope>
    <source>
        <strain evidence="8 9">DSM 21279</strain>
    </source>
</reference>
<evidence type="ECO:0000256" key="6">
    <source>
        <dbReference type="RuleBase" id="RU004168"/>
    </source>
</evidence>
<evidence type="ECO:0000313" key="9">
    <source>
        <dbReference type="Proteomes" id="UP000325255"/>
    </source>
</evidence>
<comment type="similarity">
    <text evidence="1 6">Belongs to the acylphosphatase family.</text>
</comment>
<feature type="domain" description="Acylphosphatase-like" evidence="7">
    <location>
        <begin position="3"/>
        <end position="91"/>
    </location>
</feature>
<dbReference type="OrthoDB" id="5295388at2"/>
<dbReference type="InterPro" id="IPR020456">
    <property type="entry name" value="Acylphosphatase"/>
</dbReference>
<sequence>MAAKRLVISGRVQGVGFRHWITREAGRLGVSGWVRNRRDGRVEVLVDGDTASVEELLRLCRLGPRLAEVTEIVEELVDTCPDPGFRSLPTI</sequence>
<dbReference type="InterPro" id="IPR001792">
    <property type="entry name" value="Acylphosphatase-like_dom"/>
</dbReference>
<feature type="active site" evidence="4">
    <location>
        <position position="36"/>
    </location>
</feature>
<feature type="active site" evidence="4">
    <location>
        <position position="18"/>
    </location>
</feature>
<proteinExistence type="inferred from homology"/>
<evidence type="ECO:0000256" key="3">
    <source>
        <dbReference type="ARBA" id="ARBA00047645"/>
    </source>
</evidence>
<evidence type="ECO:0000256" key="4">
    <source>
        <dbReference type="PROSITE-ProRule" id="PRU00520"/>
    </source>
</evidence>
<evidence type="ECO:0000256" key="1">
    <source>
        <dbReference type="ARBA" id="ARBA00005614"/>
    </source>
</evidence>
<dbReference type="EC" id="3.6.1.7" evidence="2 4"/>
<dbReference type="InterPro" id="IPR036046">
    <property type="entry name" value="Acylphosphatase-like_dom_sf"/>
</dbReference>
<comment type="catalytic activity">
    <reaction evidence="3 4 5">
        <text>an acyl phosphate + H2O = a carboxylate + phosphate + H(+)</text>
        <dbReference type="Rhea" id="RHEA:14965"/>
        <dbReference type="ChEBI" id="CHEBI:15377"/>
        <dbReference type="ChEBI" id="CHEBI:15378"/>
        <dbReference type="ChEBI" id="CHEBI:29067"/>
        <dbReference type="ChEBI" id="CHEBI:43474"/>
        <dbReference type="ChEBI" id="CHEBI:59918"/>
        <dbReference type="EC" id="3.6.1.7"/>
    </reaction>
</comment>
<accession>A0A5M6ISH5</accession>
<dbReference type="SUPFAM" id="SSF54975">
    <property type="entry name" value="Acylphosphatase/BLUF domain-like"/>
    <property type="match status" value="1"/>
</dbReference>
<evidence type="ECO:0000256" key="2">
    <source>
        <dbReference type="ARBA" id="ARBA00012150"/>
    </source>
</evidence>
<protein>
    <recommendedName>
        <fullName evidence="2 4">Acylphosphatase</fullName>
        <ecNumber evidence="2 4">3.6.1.7</ecNumber>
    </recommendedName>
</protein>